<protein>
    <submittedName>
        <fullName evidence="2">Uncharacterized protein</fullName>
    </submittedName>
</protein>
<reference evidence="2 3" key="1">
    <citation type="submission" date="2014-10" db="EMBL/GenBank/DDBJ databases">
        <title>Draft genome of the hookworm Ancylostoma caninum.</title>
        <authorList>
            <person name="Mitreva M."/>
        </authorList>
    </citation>
    <scope>NUCLEOTIDE SEQUENCE [LARGE SCALE GENOMIC DNA]</scope>
    <source>
        <strain evidence="2 3">Baltimore</strain>
    </source>
</reference>
<feature type="non-terminal residue" evidence="2">
    <location>
        <position position="1"/>
    </location>
</feature>
<dbReference type="OrthoDB" id="5840919at2759"/>
<evidence type="ECO:0000313" key="2">
    <source>
        <dbReference type="EMBL" id="RCN49394.1"/>
    </source>
</evidence>
<feature type="region of interest" description="Disordered" evidence="1">
    <location>
        <begin position="152"/>
        <end position="174"/>
    </location>
</feature>
<comment type="caution">
    <text evidence="2">The sequence shown here is derived from an EMBL/GenBank/DDBJ whole genome shotgun (WGS) entry which is preliminary data.</text>
</comment>
<keyword evidence="3" id="KW-1185">Reference proteome</keyword>
<name>A0A368GYI5_ANCCA</name>
<gene>
    <name evidence="2" type="ORF">ANCCAN_04479</name>
</gene>
<dbReference type="Proteomes" id="UP000252519">
    <property type="component" value="Unassembled WGS sequence"/>
</dbReference>
<evidence type="ECO:0000256" key="1">
    <source>
        <dbReference type="SAM" id="MobiDB-lite"/>
    </source>
</evidence>
<evidence type="ECO:0000313" key="3">
    <source>
        <dbReference type="Proteomes" id="UP000252519"/>
    </source>
</evidence>
<sequence length="174" mass="19186">LVSILEAVKCSTLSTFQFLLLHCSSLIPSRVCLAAGDLLKNVLHSMSLAQICQLEQMCTRSGNKGFDEKALNLSSLTSYDIMLSRIDSVDNFADLTIGLGPAIERAASTLATTFPLMKDFHINNDQRDTLTTLTNRFLMALDYKLRTSTGDGLREHLKPCKEQGRTGGDELRSQ</sequence>
<accession>A0A368GYI5</accession>
<organism evidence="2 3">
    <name type="scientific">Ancylostoma caninum</name>
    <name type="common">Dog hookworm</name>
    <dbReference type="NCBI Taxonomy" id="29170"/>
    <lineage>
        <taxon>Eukaryota</taxon>
        <taxon>Metazoa</taxon>
        <taxon>Ecdysozoa</taxon>
        <taxon>Nematoda</taxon>
        <taxon>Chromadorea</taxon>
        <taxon>Rhabditida</taxon>
        <taxon>Rhabditina</taxon>
        <taxon>Rhabditomorpha</taxon>
        <taxon>Strongyloidea</taxon>
        <taxon>Ancylostomatidae</taxon>
        <taxon>Ancylostomatinae</taxon>
        <taxon>Ancylostoma</taxon>
    </lineage>
</organism>
<proteinExistence type="predicted"/>
<dbReference type="AlphaFoldDB" id="A0A368GYI5"/>
<dbReference type="EMBL" id="JOJR01000034">
    <property type="protein sequence ID" value="RCN49394.1"/>
    <property type="molecule type" value="Genomic_DNA"/>
</dbReference>